<dbReference type="GO" id="GO:0046872">
    <property type="term" value="F:metal ion binding"/>
    <property type="evidence" value="ECO:0007669"/>
    <property type="project" value="UniProtKB-KW"/>
</dbReference>
<dbReference type="InterPro" id="IPR011051">
    <property type="entry name" value="RmlC_Cupin_sf"/>
</dbReference>
<comment type="caution">
    <text evidence="7">The sequence shown here is derived from an EMBL/GenBank/DDBJ whole genome shotgun (WGS) entry which is preliminary data.</text>
</comment>
<keyword evidence="5" id="KW-0408">Iron</keyword>
<dbReference type="EMBL" id="JALJOR010000009">
    <property type="protein sequence ID" value="KAK9811607.1"/>
    <property type="molecule type" value="Genomic_DNA"/>
</dbReference>
<dbReference type="Proteomes" id="UP001489004">
    <property type="component" value="Unassembled WGS sequence"/>
</dbReference>
<dbReference type="GO" id="GO:0017172">
    <property type="term" value="F:cysteine dioxygenase activity"/>
    <property type="evidence" value="ECO:0007669"/>
    <property type="project" value="UniProtKB-EC"/>
</dbReference>
<organism evidence="7 8">
    <name type="scientific">[Myrmecia] bisecta</name>
    <dbReference type="NCBI Taxonomy" id="41462"/>
    <lineage>
        <taxon>Eukaryota</taxon>
        <taxon>Viridiplantae</taxon>
        <taxon>Chlorophyta</taxon>
        <taxon>core chlorophytes</taxon>
        <taxon>Trebouxiophyceae</taxon>
        <taxon>Trebouxiales</taxon>
        <taxon>Trebouxiaceae</taxon>
        <taxon>Myrmecia</taxon>
    </lineage>
</organism>
<evidence type="ECO:0000256" key="5">
    <source>
        <dbReference type="ARBA" id="ARBA00023004"/>
    </source>
</evidence>
<dbReference type="GO" id="GO:0070483">
    <property type="term" value="P:detection of hypoxia"/>
    <property type="evidence" value="ECO:0007669"/>
    <property type="project" value="UniProtKB-ARBA"/>
</dbReference>
<dbReference type="InterPro" id="IPR014710">
    <property type="entry name" value="RmlC-like_jellyroll"/>
</dbReference>
<dbReference type="Gene3D" id="2.60.120.10">
    <property type="entry name" value="Jelly Rolls"/>
    <property type="match status" value="1"/>
</dbReference>
<dbReference type="InterPro" id="IPR012864">
    <property type="entry name" value="PCO/ADO"/>
</dbReference>
<keyword evidence="4" id="KW-0560">Oxidoreductase</keyword>
<evidence type="ECO:0000256" key="4">
    <source>
        <dbReference type="ARBA" id="ARBA00023002"/>
    </source>
</evidence>
<accession>A0AAW1PS35</accession>
<dbReference type="AlphaFoldDB" id="A0AAW1PS35"/>
<evidence type="ECO:0000256" key="1">
    <source>
        <dbReference type="ARBA" id="ARBA00006622"/>
    </source>
</evidence>
<dbReference type="SUPFAM" id="SSF51182">
    <property type="entry name" value="RmlC-like cupins"/>
    <property type="match status" value="1"/>
</dbReference>
<keyword evidence="8" id="KW-1185">Reference proteome</keyword>
<comment type="similarity">
    <text evidence="1">Belongs to the cysteine dioxygenase family.</text>
</comment>
<sequence>MAVAPGSKLQHLYDLAKASFQNGRRPSPQEVHQLKAAFGAVPLEELGVKPPAAQPVLTTHPNFFQRVWGWQRAPGTRPPPVMYLHVYEDADLTIGIFCLPASATLPLHNHPGMTVLSRVLYGDMLVKAYDWADPANASAAAAAPQDAHVITDRIVRGGDPPEVLYPTSGGNMHSFTAASPCAVLDLLAPPYAPEAGRDCKYYSADKEDVHEGGTVGLQEKVAPAEFVVLPGKYQGVRINPFRAARCV</sequence>
<comment type="catalytic activity">
    <reaction evidence="6">
        <text>L-cysteine + O2 = 3-sulfino-L-alanine + H(+)</text>
        <dbReference type="Rhea" id="RHEA:20441"/>
        <dbReference type="ChEBI" id="CHEBI:15378"/>
        <dbReference type="ChEBI" id="CHEBI:15379"/>
        <dbReference type="ChEBI" id="CHEBI:35235"/>
        <dbReference type="ChEBI" id="CHEBI:61085"/>
        <dbReference type="EC" id="1.13.11.20"/>
    </reaction>
    <physiologicalReaction direction="left-to-right" evidence="6">
        <dbReference type="Rhea" id="RHEA:20442"/>
    </physiologicalReaction>
</comment>
<reference evidence="7 8" key="1">
    <citation type="journal article" date="2024" name="Nat. Commun.">
        <title>Phylogenomics reveals the evolutionary origins of lichenization in chlorophyte algae.</title>
        <authorList>
            <person name="Puginier C."/>
            <person name="Libourel C."/>
            <person name="Otte J."/>
            <person name="Skaloud P."/>
            <person name="Haon M."/>
            <person name="Grisel S."/>
            <person name="Petersen M."/>
            <person name="Berrin J.G."/>
            <person name="Delaux P.M."/>
            <person name="Dal Grande F."/>
            <person name="Keller J."/>
        </authorList>
    </citation>
    <scope>NUCLEOTIDE SEQUENCE [LARGE SCALE GENOMIC DNA]</scope>
    <source>
        <strain evidence="7 8">SAG 2043</strain>
    </source>
</reference>
<evidence type="ECO:0000256" key="6">
    <source>
        <dbReference type="ARBA" id="ARBA00024284"/>
    </source>
</evidence>
<proteinExistence type="inferred from homology"/>
<name>A0AAW1PS35_9CHLO</name>
<dbReference type="CDD" id="cd20289">
    <property type="entry name" value="cupin_ADO"/>
    <property type="match status" value="1"/>
</dbReference>
<protein>
    <recommendedName>
        <fullName evidence="2">cysteine dioxygenase</fullName>
        <ecNumber evidence="2">1.13.11.20</ecNumber>
    </recommendedName>
</protein>
<evidence type="ECO:0000313" key="8">
    <source>
        <dbReference type="Proteomes" id="UP001489004"/>
    </source>
</evidence>
<gene>
    <name evidence="7" type="ORF">WJX72_006869</name>
</gene>
<evidence type="ECO:0000256" key="2">
    <source>
        <dbReference type="ARBA" id="ARBA00013133"/>
    </source>
</evidence>
<dbReference type="EC" id="1.13.11.20" evidence="2"/>
<dbReference type="PANTHER" id="PTHR22966:SF61">
    <property type="entry name" value="2-AMINOETHANETHIOL DIOXYGENASE"/>
    <property type="match status" value="1"/>
</dbReference>
<evidence type="ECO:0000313" key="7">
    <source>
        <dbReference type="EMBL" id="KAK9811607.1"/>
    </source>
</evidence>
<dbReference type="PANTHER" id="PTHR22966">
    <property type="entry name" value="2-AMINOETHANETHIOL DIOXYGENASE"/>
    <property type="match status" value="1"/>
</dbReference>
<keyword evidence="3" id="KW-0479">Metal-binding</keyword>
<evidence type="ECO:0000256" key="3">
    <source>
        <dbReference type="ARBA" id="ARBA00022723"/>
    </source>
</evidence>
<dbReference type="Pfam" id="PF07847">
    <property type="entry name" value="PCO_ADO"/>
    <property type="match status" value="1"/>
</dbReference>